<name>A0ABS2A7N8_9ACTN</name>
<gene>
    <name evidence="2" type="ORF">JIG36_09850</name>
</gene>
<evidence type="ECO:0000313" key="3">
    <source>
        <dbReference type="Proteomes" id="UP000632138"/>
    </source>
</evidence>
<keyword evidence="1" id="KW-0472">Membrane</keyword>
<accession>A0ABS2A7N8</accession>
<comment type="caution">
    <text evidence="2">The sequence shown here is derived from an EMBL/GenBank/DDBJ whole genome shotgun (WGS) entry which is preliminary data.</text>
</comment>
<dbReference type="RefSeq" id="WP_203375707.1">
    <property type="nucleotide sequence ID" value="NZ_JAENHP010000002.1"/>
</dbReference>
<dbReference type="Proteomes" id="UP000632138">
    <property type="component" value="Unassembled WGS sequence"/>
</dbReference>
<feature type="transmembrane region" description="Helical" evidence="1">
    <location>
        <begin position="102"/>
        <end position="120"/>
    </location>
</feature>
<sequence>MIQWLPASSSLNFLAGIFAGAGINLITSVATGPEGGVSSGKLALDSVFWVLAAAFLTWAAQVIQRGEREADRTIAPDFSDDEEREVRQVLQRRSVRRARWPLVYTAVSLAGAIALLPRFIHWSALF</sequence>
<proteinExistence type="predicted"/>
<reference evidence="2 3" key="1">
    <citation type="submission" date="2021-01" db="EMBL/GenBank/DDBJ databases">
        <title>Actinoplanes sp. nov. LDG1-06 isolated from lichen.</title>
        <authorList>
            <person name="Saeng-In P."/>
            <person name="Phongsopitanun W."/>
            <person name="Kanchanasin P."/>
            <person name="Yuki M."/>
            <person name="Kudo T."/>
            <person name="Ohkuma M."/>
            <person name="Tanasupawat S."/>
        </authorList>
    </citation>
    <scope>NUCLEOTIDE SEQUENCE [LARGE SCALE GENOMIC DNA]</scope>
    <source>
        <strain evidence="2 3">LDG1-06</strain>
    </source>
</reference>
<keyword evidence="3" id="KW-1185">Reference proteome</keyword>
<feature type="transmembrane region" description="Helical" evidence="1">
    <location>
        <begin position="42"/>
        <end position="63"/>
    </location>
</feature>
<protein>
    <submittedName>
        <fullName evidence="2">Uncharacterized protein</fullName>
    </submittedName>
</protein>
<dbReference type="EMBL" id="JAENHP010000002">
    <property type="protein sequence ID" value="MBM2615858.1"/>
    <property type="molecule type" value="Genomic_DNA"/>
</dbReference>
<feature type="transmembrane region" description="Helical" evidence="1">
    <location>
        <begin position="12"/>
        <end position="30"/>
    </location>
</feature>
<organism evidence="2 3">
    <name type="scientific">Paractinoplanes ovalisporus</name>
    <dbReference type="NCBI Taxonomy" id="2810368"/>
    <lineage>
        <taxon>Bacteria</taxon>
        <taxon>Bacillati</taxon>
        <taxon>Actinomycetota</taxon>
        <taxon>Actinomycetes</taxon>
        <taxon>Micromonosporales</taxon>
        <taxon>Micromonosporaceae</taxon>
        <taxon>Paractinoplanes</taxon>
    </lineage>
</organism>
<keyword evidence="1" id="KW-0812">Transmembrane</keyword>
<keyword evidence="1" id="KW-1133">Transmembrane helix</keyword>
<evidence type="ECO:0000313" key="2">
    <source>
        <dbReference type="EMBL" id="MBM2615858.1"/>
    </source>
</evidence>
<evidence type="ECO:0000256" key="1">
    <source>
        <dbReference type="SAM" id="Phobius"/>
    </source>
</evidence>